<feature type="transmembrane region" description="Helical" evidence="18">
    <location>
        <begin position="718"/>
        <end position="740"/>
    </location>
</feature>
<dbReference type="InterPro" id="IPR001757">
    <property type="entry name" value="P_typ_ATPase"/>
</dbReference>
<evidence type="ECO:0000313" key="20">
    <source>
        <dbReference type="EMBL" id="SDL08448.1"/>
    </source>
</evidence>
<dbReference type="SUPFAM" id="SSF56784">
    <property type="entry name" value="HAD-like"/>
    <property type="match status" value="1"/>
</dbReference>
<feature type="transmembrane region" description="Helical" evidence="18">
    <location>
        <begin position="55"/>
        <end position="78"/>
    </location>
</feature>
<dbReference type="InterPro" id="IPR036412">
    <property type="entry name" value="HAD-like_sf"/>
</dbReference>
<dbReference type="InterPro" id="IPR044492">
    <property type="entry name" value="P_typ_ATPase_HD_dom"/>
</dbReference>
<feature type="transmembrane region" description="Helical" evidence="18">
    <location>
        <begin position="781"/>
        <end position="798"/>
    </location>
</feature>
<evidence type="ECO:0000256" key="14">
    <source>
        <dbReference type="ARBA" id="ARBA00022989"/>
    </source>
</evidence>
<evidence type="ECO:0000256" key="5">
    <source>
        <dbReference type="ARBA" id="ARBA00013555"/>
    </source>
</evidence>
<dbReference type="NCBIfam" id="TIGR01494">
    <property type="entry name" value="ATPase_P-type"/>
    <property type="match status" value="2"/>
</dbReference>
<name>A0A1G9H619_9BACT</name>
<dbReference type="InterPro" id="IPR008250">
    <property type="entry name" value="ATPase_P-typ_transduc_dom_A_sf"/>
</dbReference>
<dbReference type="GO" id="GO:0015444">
    <property type="term" value="F:P-type magnesium transporter activity"/>
    <property type="evidence" value="ECO:0007669"/>
    <property type="project" value="UniProtKB-EC"/>
</dbReference>
<dbReference type="RefSeq" id="WP_092160750.1">
    <property type="nucleotide sequence ID" value="NZ_FNGA01000003.1"/>
</dbReference>
<keyword evidence="9 18" id="KW-0812">Transmembrane</keyword>
<keyword evidence="14 18" id="KW-1133">Transmembrane helix</keyword>
<dbReference type="InterPro" id="IPR018303">
    <property type="entry name" value="ATPase_P-typ_P_site"/>
</dbReference>
<keyword evidence="12" id="KW-0460">Magnesium</keyword>
<feature type="transmembrane region" description="Helical" evidence="18">
    <location>
        <begin position="810"/>
        <end position="828"/>
    </location>
</feature>
<evidence type="ECO:0000256" key="6">
    <source>
        <dbReference type="ARBA" id="ARBA00022475"/>
    </source>
</evidence>
<dbReference type="PRINTS" id="PR01836">
    <property type="entry name" value="MGATPASE"/>
</dbReference>
<evidence type="ECO:0000256" key="13">
    <source>
        <dbReference type="ARBA" id="ARBA00022967"/>
    </source>
</evidence>
<protein>
    <recommendedName>
        <fullName evidence="5">Magnesium-transporting ATPase, P-type 1</fullName>
        <ecNumber evidence="4">7.2.2.14</ecNumber>
    </recommendedName>
    <alternativeName>
        <fullName evidence="16">Mg(2+) transport ATPase, P-type 1</fullName>
    </alternativeName>
</protein>
<dbReference type="Proteomes" id="UP000199053">
    <property type="component" value="Unassembled WGS sequence"/>
</dbReference>
<dbReference type="NCBIfam" id="TIGR01524">
    <property type="entry name" value="ATPase-IIIB_Mg"/>
    <property type="match status" value="1"/>
</dbReference>
<comment type="function">
    <text evidence="1">Mediates magnesium influx to the cytosol.</text>
</comment>
<evidence type="ECO:0000256" key="1">
    <source>
        <dbReference type="ARBA" id="ARBA00003954"/>
    </source>
</evidence>
<dbReference type="GO" id="GO:0005886">
    <property type="term" value="C:plasma membrane"/>
    <property type="evidence" value="ECO:0007669"/>
    <property type="project" value="UniProtKB-SubCell"/>
</dbReference>
<evidence type="ECO:0000256" key="18">
    <source>
        <dbReference type="SAM" id="Phobius"/>
    </source>
</evidence>
<sequence>MDLFSKDFWSKTSGSVLQDLKTCTAGLSQEEAALRLKQFGPNTLKKEARHNSLSLFLDQFKSPIIIILICAAILSIALGDSSDAIIIMVIVFVSGFLGFWQEKGAAGAVESLLETVETKADVLRGGKQVQIPVDEIVPGDIIKLHAGKGIPGDCRILESRDLFVNEAALTGETFPVEKDTESHAIDAPLAARSNSLFMGTHVMSGKGMAVVAATALNTEFGKISKRLKLRPAETEFERGIKKFGYLLMEVTLVLVVLIFAFNVYFAKPILDSFLFSLALAVGLTPQLLPVIISVNLANGAKRMAQHKVIVRRLSSIENFGSMNVLCSDKTGTLTDGTVRLKGAYDIYGEESEDVLHQAYMNSYFETGFISPIDEAIRGMESFDVSDFTKTDEVPYDFIRKRLSVLVRREKESHSMMITKGALSNILDSCTKAVTSDGSVVNVADVVNDVQAKFEEFSGQGFRILGVSKREFPVDAEINKDDEVDMTFIGFLAFWDPPKEGIVENIAKLKALGVSLKVITGDNRHIAAKVGHEIGLTEPVILTGAEINQMRDEALVQRVRGVNIFAEIEPNQKEDIVLALKQAGEVVGYMGDGINDASALRAADVGISVDSAVDVAKETADIVLLEKDLGVLEHGVIEGRKTFANTLKYVFMATSANFGNMFSMAGASLFLPFLPLLPKQVLLTNLFTDLPEMTIATDNVDQSNIDRPKRWDIKFIKKFMIVFGIVSSVFDFMTFGVLLYILDASPEEFRTGWFLESIVSATMIVLVIRTRLPFYKSKPGKYLVRATLAVIALVHVLPYSPIAPILGFKPLPVSFLVAMWIIVALYVVGAEYAKKLFYRNISE</sequence>
<evidence type="ECO:0000256" key="12">
    <source>
        <dbReference type="ARBA" id="ARBA00022842"/>
    </source>
</evidence>
<dbReference type="InterPro" id="IPR006068">
    <property type="entry name" value="ATPase_P-typ_cation-transptr_C"/>
</dbReference>
<comment type="catalytic activity">
    <reaction evidence="17">
        <text>Mg(2+)(out) + ATP + H2O = Mg(2+)(in) + ADP + phosphate + H(+)</text>
        <dbReference type="Rhea" id="RHEA:10260"/>
        <dbReference type="ChEBI" id="CHEBI:15377"/>
        <dbReference type="ChEBI" id="CHEBI:15378"/>
        <dbReference type="ChEBI" id="CHEBI:18420"/>
        <dbReference type="ChEBI" id="CHEBI:30616"/>
        <dbReference type="ChEBI" id="CHEBI:43474"/>
        <dbReference type="ChEBI" id="CHEBI:456216"/>
        <dbReference type="EC" id="7.2.2.14"/>
    </reaction>
</comment>
<dbReference type="Pfam" id="PF00689">
    <property type="entry name" value="Cation_ATPase_C"/>
    <property type="match status" value="1"/>
</dbReference>
<gene>
    <name evidence="20" type="ORF">SAMN05660337_2025</name>
</gene>
<dbReference type="Gene3D" id="3.40.1110.10">
    <property type="entry name" value="Calcium-transporting ATPase, cytoplasmic domain N"/>
    <property type="match status" value="1"/>
</dbReference>
<dbReference type="EMBL" id="FNGA01000003">
    <property type="protein sequence ID" value="SDL08448.1"/>
    <property type="molecule type" value="Genomic_DNA"/>
</dbReference>
<keyword evidence="6" id="KW-1003">Cell membrane</keyword>
<dbReference type="Gene3D" id="2.70.150.10">
    <property type="entry name" value="Calcium-transporting ATPase, cytoplasmic transduction domain A"/>
    <property type="match status" value="1"/>
</dbReference>
<dbReference type="Gene3D" id="1.20.1110.10">
    <property type="entry name" value="Calcium-transporting ATPase, transmembrane domain"/>
    <property type="match status" value="1"/>
</dbReference>
<dbReference type="EC" id="7.2.2.14" evidence="4"/>
<reference evidence="21" key="1">
    <citation type="submission" date="2016-10" db="EMBL/GenBank/DDBJ databases">
        <authorList>
            <person name="Varghese N."/>
            <person name="Submissions S."/>
        </authorList>
    </citation>
    <scope>NUCLEOTIDE SEQUENCE [LARGE SCALE GENOMIC DNA]</scope>
    <source>
        <strain evidence="21">DSM 16995</strain>
    </source>
</reference>
<dbReference type="InterPro" id="IPR006415">
    <property type="entry name" value="P-type_ATPase_IIIB"/>
</dbReference>
<dbReference type="Pfam" id="PF00122">
    <property type="entry name" value="E1-E2_ATPase"/>
    <property type="match status" value="1"/>
</dbReference>
<evidence type="ECO:0000256" key="17">
    <source>
        <dbReference type="ARBA" id="ARBA00047295"/>
    </source>
</evidence>
<feature type="transmembrane region" description="Helical" evidence="18">
    <location>
        <begin position="245"/>
        <end position="266"/>
    </location>
</feature>
<dbReference type="InterPro" id="IPR004014">
    <property type="entry name" value="ATPase_P-typ_cation-transptr_N"/>
</dbReference>
<keyword evidence="7" id="KW-0997">Cell inner membrane</keyword>
<dbReference type="InterPro" id="IPR023298">
    <property type="entry name" value="ATPase_P-typ_TM_dom_sf"/>
</dbReference>
<dbReference type="GO" id="GO:0016887">
    <property type="term" value="F:ATP hydrolysis activity"/>
    <property type="evidence" value="ECO:0007669"/>
    <property type="project" value="InterPro"/>
</dbReference>
<evidence type="ECO:0000256" key="4">
    <source>
        <dbReference type="ARBA" id="ARBA00012786"/>
    </source>
</evidence>
<dbReference type="Pfam" id="PF00690">
    <property type="entry name" value="Cation_ATPase_N"/>
    <property type="match status" value="1"/>
</dbReference>
<organism evidence="20 21">
    <name type="scientific">Maridesulfovibrio ferrireducens</name>
    <dbReference type="NCBI Taxonomy" id="246191"/>
    <lineage>
        <taxon>Bacteria</taxon>
        <taxon>Pseudomonadati</taxon>
        <taxon>Thermodesulfobacteriota</taxon>
        <taxon>Desulfovibrionia</taxon>
        <taxon>Desulfovibrionales</taxon>
        <taxon>Desulfovibrionaceae</taxon>
        <taxon>Maridesulfovibrio</taxon>
    </lineage>
</organism>
<evidence type="ECO:0000256" key="9">
    <source>
        <dbReference type="ARBA" id="ARBA00022692"/>
    </source>
</evidence>
<evidence type="ECO:0000256" key="3">
    <source>
        <dbReference type="ARBA" id="ARBA00008746"/>
    </source>
</evidence>
<evidence type="ECO:0000256" key="8">
    <source>
        <dbReference type="ARBA" id="ARBA00022553"/>
    </source>
</evidence>
<accession>A0A1G9H619</accession>
<dbReference type="SFLD" id="SFLDG00002">
    <property type="entry name" value="C1.7:_P-type_atpase_like"/>
    <property type="match status" value="1"/>
</dbReference>
<keyword evidence="8" id="KW-0597">Phosphoprotein</keyword>
<dbReference type="OrthoDB" id="9763278at2"/>
<dbReference type="InterPro" id="IPR023299">
    <property type="entry name" value="ATPase_P-typ_cyto_dom_N"/>
</dbReference>
<dbReference type="PROSITE" id="PS00154">
    <property type="entry name" value="ATPASE_E1_E2"/>
    <property type="match status" value="1"/>
</dbReference>
<dbReference type="InterPro" id="IPR023214">
    <property type="entry name" value="HAD_sf"/>
</dbReference>
<dbReference type="GO" id="GO:0005524">
    <property type="term" value="F:ATP binding"/>
    <property type="evidence" value="ECO:0007669"/>
    <property type="project" value="UniProtKB-KW"/>
</dbReference>
<dbReference type="SUPFAM" id="SSF81653">
    <property type="entry name" value="Calcium ATPase, transduction domain A"/>
    <property type="match status" value="1"/>
</dbReference>
<evidence type="ECO:0000256" key="2">
    <source>
        <dbReference type="ARBA" id="ARBA00004429"/>
    </source>
</evidence>
<keyword evidence="10" id="KW-0547">Nucleotide-binding</keyword>
<evidence type="ECO:0000256" key="10">
    <source>
        <dbReference type="ARBA" id="ARBA00022741"/>
    </source>
</evidence>
<evidence type="ECO:0000313" key="21">
    <source>
        <dbReference type="Proteomes" id="UP000199053"/>
    </source>
</evidence>
<dbReference type="SFLD" id="SFLDF00027">
    <property type="entry name" value="p-type_atpase"/>
    <property type="match status" value="1"/>
</dbReference>
<feature type="transmembrane region" description="Helical" evidence="18">
    <location>
        <begin position="752"/>
        <end position="769"/>
    </location>
</feature>
<feature type="domain" description="Cation-transporting P-type ATPase N-terminal" evidence="19">
    <location>
        <begin position="7"/>
        <end position="80"/>
    </location>
</feature>
<evidence type="ECO:0000256" key="15">
    <source>
        <dbReference type="ARBA" id="ARBA00023136"/>
    </source>
</evidence>
<dbReference type="Gene3D" id="3.40.50.1000">
    <property type="entry name" value="HAD superfamily/HAD-like"/>
    <property type="match status" value="1"/>
</dbReference>
<dbReference type="SUPFAM" id="SSF81665">
    <property type="entry name" value="Calcium ATPase, transmembrane domain M"/>
    <property type="match status" value="1"/>
</dbReference>
<keyword evidence="15 18" id="KW-0472">Membrane</keyword>
<dbReference type="SFLD" id="SFLDS00003">
    <property type="entry name" value="Haloacid_Dehalogenase"/>
    <property type="match status" value="1"/>
</dbReference>
<keyword evidence="21" id="KW-1185">Reference proteome</keyword>
<dbReference type="AlphaFoldDB" id="A0A1G9H619"/>
<evidence type="ECO:0000256" key="7">
    <source>
        <dbReference type="ARBA" id="ARBA00022519"/>
    </source>
</evidence>
<keyword evidence="11" id="KW-0067">ATP-binding</keyword>
<dbReference type="SMART" id="SM00831">
    <property type="entry name" value="Cation_ATPase_N"/>
    <property type="match status" value="1"/>
</dbReference>
<dbReference type="Pfam" id="PF13246">
    <property type="entry name" value="Cation_ATPase"/>
    <property type="match status" value="1"/>
</dbReference>
<proteinExistence type="inferred from homology"/>
<comment type="similarity">
    <text evidence="3">Belongs to the cation transport ATPase (P-type) (TC 3.A.3) family. Type IIIB subfamily.</text>
</comment>
<dbReference type="PANTHER" id="PTHR42861">
    <property type="entry name" value="CALCIUM-TRANSPORTING ATPASE"/>
    <property type="match status" value="1"/>
</dbReference>
<evidence type="ECO:0000256" key="16">
    <source>
        <dbReference type="ARBA" id="ARBA00029806"/>
    </source>
</evidence>
<keyword evidence="13" id="KW-1278">Translocase</keyword>
<comment type="subcellular location">
    <subcellularLocation>
        <location evidence="2">Cell inner membrane</location>
        <topology evidence="2">Multi-pass membrane protein</topology>
    </subcellularLocation>
</comment>
<dbReference type="STRING" id="246191.SAMN05660337_2025"/>
<evidence type="ECO:0000259" key="19">
    <source>
        <dbReference type="SMART" id="SM00831"/>
    </source>
</evidence>
<feature type="transmembrane region" description="Helical" evidence="18">
    <location>
        <begin position="272"/>
        <end position="297"/>
    </location>
</feature>
<evidence type="ECO:0000256" key="11">
    <source>
        <dbReference type="ARBA" id="ARBA00022840"/>
    </source>
</evidence>
<dbReference type="InterPro" id="IPR059000">
    <property type="entry name" value="ATPase_P-type_domA"/>
</dbReference>